<dbReference type="GO" id="GO:0010333">
    <property type="term" value="F:terpene synthase activity"/>
    <property type="evidence" value="ECO:0007669"/>
    <property type="project" value="InterPro"/>
</dbReference>
<dbReference type="EMBL" id="JACXVP010000006">
    <property type="protein sequence ID" value="KAG5601173.1"/>
    <property type="molecule type" value="Genomic_DNA"/>
</dbReference>
<sequence length="602" mass="69943">MSQAIVVSPNLTNFQSSTGRHSLSFLSKTSVQHRVLVRDYKMRKITRELATNASSKSRHLANFESTVWGSHFLSYTPQLTEISSQEKLEVEDLKEKVMKMLVETPDNSAQKLVLIDTMQRLGVSYHFDDEIEKSIQNIFDTTMSQLQSENDDNLYIVSLRFRLMRQQGHYMSSDVFKQFTDHGGKFKETRDVLGLLSLYEASHMRVHDEEILEEALTFTTTRLESMLPNMTNNSLKVQVTEALSKPIRKTVPRVGARKYIHIYENIEAHNNLLLKFAKLDFNMLQKLHQQELNEITRWWKDLDFAKKLPYAKDRLVEGYFWMNGLSFEPQYSRMRKILAKVFYMNSIIDDTYDAYGTFDELVLFTSAIKRWDIRAMDSLPPYMRISYQELLNMYDEMEQVLTREAGKSESVYYAKNEMKRLATAYMKEIDWLNDGYIPKYDEYMTNALVTGTGMFYVTHSLIGMEELITKETIESITNEPLIGRAASLIARFMDDIADHECNIVQQQIEHIASIIDSYIKEYGASKEEACIEMQKEVTNAWKDINTEFLLTRKVPFFILEQALNYVRSADTIFGGGHDGYTNSNCKTKNLITSLFVESVNIR</sequence>
<dbReference type="Proteomes" id="UP000824120">
    <property type="component" value="Chromosome 6"/>
</dbReference>
<dbReference type="InterPro" id="IPR036965">
    <property type="entry name" value="Terpene_synth_N_sf"/>
</dbReference>
<comment type="cofactor">
    <cofactor evidence="1">
        <name>Mg(2+)</name>
        <dbReference type="ChEBI" id="CHEBI:18420"/>
    </cofactor>
</comment>
<dbReference type="PANTHER" id="PTHR31225">
    <property type="entry name" value="OS04G0344100 PROTEIN-RELATED"/>
    <property type="match status" value="1"/>
</dbReference>
<keyword evidence="3" id="KW-0479">Metal-binding</keyword>
<dbReference type="FunFam" id="1.10.600.10:FF:000007">
    <property type="entry name" value="Isoprene synthase, chloroplastic"/>
    <property type="match status" value="1"/>
</dbReference>
<dbReference type="SUPFAM" id="SSF48576">
    <property type="entry name" value="Terpenoid synthases"/>
    <property type="match status" value="1"/>
</dbReference>
<comment type="pathway">
    <text evidence="2">Secondary metabolite biosynthesis; terpenoid biosynthesis.</text>
</comment>
<dbReference type="SFLD" id="SFLDG01019">
    <property type="entry name" value="Terpene_Cyclase_Like_1_C_Termi"/>
    <property type="match status" value="1"/>
</dbReference>
<evidence type="ECO:0000256" key="2">
    <source>
        <dbReference type="ARBA" id="ARBA00004721"/>
    </source>
</evidence>
<comment type="caution">
    <text evidence="6">The sequence shown here is derived from an EMBL/GenBank/DDBJ whole genome shotgun (WGS) entry which is preliminary data.</text>
</comment>
<dbReference type="InterPro" id="IPR034741">
    <property type="entry name" value="Terpene_cyclase-like_1_C"/>
</dbReference>
<name>A0A9J5YMI9_SOLCO</name>
<evidence type="ECO:0000259" key="5">
    <source>
        <dbReference type="Pfam" id="PF03936"/>
    </source>
</evidence>
<dbReference type="InterPro" id="IPR001906">
    <property type="entry name" value="Terpene_synth_N"/>
</dbReference>
<dbReference type="SUPFAM" id="SSF48239">
    <property type="entry name" value="Terpenoid cyclases/Protein prenyltransferases"/>
    <property type="match status" value="1"/>
</dbReference>
<dbReference type="Pfam" id="PF03936">
    <property type="entry name" value="Terpene_synth_C"/>
    <property type="match status" value="1"/>
</dbReference>
<dbReference type="GO" id="GO:0000287">
    <property type="term" value="F:magnesium ion binding"/>
    <property type="evidence" value="ECO:0007669"/>
    <property type="project" value="InterPro"/>
</dbReference>
<dbReference type="InterPro" id="IPR005630">
    <property type="entry name" value="Terpene_synthase_metal-bd"/>
</dbReference>
<dbReference type="GO" id="GO:0016102">
    <property type="term" value="P:diterpenoid biosynthetic process"/>
    <property type="evidence" value="ECO:0007669"/>
    <property type="project" value="InterPro"/>
</dbReference>
<evidence type="ECO:0000256" key="1">
    <source>
        <dbReference type="ARBA" id="ARBA00001946"/>
    </source>
</evidence>
<evidence type="ECO:0000313" key="6">
    <source>
        <dbReference type="EMBL" id="KAG5601173.1"/>
    </source>
</evidence>
<dbReference type="SFLD" id="SFLDS00005">
    <property type="entry name" value="Isoprenoid_Synthase_Type_I"/>
    <property type="match status" value="1"/>
</dbReference>
<dbReference type="Pfam" id="PF01397">
    <property type="entry name" value="Terpene_synth"/>
    <property type="match status" value="1"/>
</dbReference>
<dbReference type="FunFam" id="1.50.10.130:FF:000001">
    <property type="entry name" value="Isoprene synthase, chloroplastic"/>
    <property type="match status" value="1"/>
</dbReference>
<gene>
    <name evidence="6" type="ORF">H5410_032543</name>
</gene>
<evidence type="ECO:0000259" key="4">
    <source>
        <dbReference type="Pfam" id="PF01397"/>
    </source>
</evidence>
<dbReference type="AlphaFoldDB" id="A0A9J5YMI9"/>
<proteinExistence type="predicted"/>
<dbReference type="InterPro" id="IPR044814">
    <property type="entry name" value="Terpene_cyclase_plant_C1"/>
</dbReference>
<dbReference type="PANTHER" id="PTHR31225:SF233">
    <property type="entry name" value="CEMBRATRIENOL SYNTHASE 2A"/>
    <property type="match status" value="1"/>
</dbReference>
<feature type="domain" description="Terpene synthase metal-binding" evidence="5">
    <location>
        <begin position="300"/>
        <end position="543"/>
    </location>
</feature>
<evidence type="ECO:0000256" key="3">
    <source>
        <dbReference type="ARBA" id="ARBA00022723"/>
    </source>
</evidence>
<dbReference type="Gene3D" id="1.50.10.130">
    <property type="entry name" value="Terpene synthase, N-terminal domain"/>
    <property type="match status" value="1"/>
</dbReference>
<organism evidence="6 7">
    <name type="scientific">Solanum commersonii</name>
    <name type="common">Commerson's wild potato</name>
    <name type="synonym">Commerson's nightshade</name>
    <dbReference type="NCBI Taxonomy" id="4109"/>
    <lineage>
        <taxon>Eukaryota</taxon>
        <taxon>Viridiplantae</taxon>
        <taxon>Streptophyta</taxon>
        <taxon>Embryophyta</taxon>
        <taxon>Tracheophyta</taxon>
        <taxon>Spermatophyta</taxon>
        <taxon>Magnoliopsida</taxon>
        <taxon>eudicotyledons</taxon>
        <taxon>Gunneridae</taxon>
        <taxon>Pentapetalae</taxon>
        <taxon>asterids</taxon>
        <taxon>lamiids</taxon>
        <taxon>Solanales</taxon>
        <taxon>Solanaceae</taxon>
        <taxon>Solanoideae</taxon>
        <taxon>Solaneae</taxon>
        <taxon>Solanum</taxon>
    </lineage>
</organism>
<reference evidence="6 7" key="1">
    <citation type="submission" date="2020-09" db="EMBL/GenBank/DDBJ databases">
        <title>De no assembly of potato wild relative species, Solanum commersonii.</title>
        <authorList>
            <person name="Cho K."/>
        </authorList>
    </citation>
    <scope>NUCLEOTIDE SEQUENCE [LARGE SCALE GENOMIC DNA]</scope>
    <source>
        <strain evidence="6">LZ3.2</strain>
        <tissue evidence="6">Leaf</tissue>
    </source>
</reference>
<evidence type="ECO:0000313" key="7">
    <source>
        <dbReference type="Proteomes" id="UP000824120"/>
    </source>
</evidence>
<dbReference type="CDD" id="cd00684">
    <property type="entry name" value="Terpene_cyclase_plant_C1"/>
    <property type="match status" value="1"/>
</dbReference>
<protein>
    <submittedName>
        <fullName evidence="6">Uncharacterized protein</fullName>
    </submittedName>
</protein>
<dbReference type="InterPro" id="IPR008949">
    <property type="entry name" value="Isoprenoid_synthase_dom_sf"/>
</dbReference>
<dbReference type="InterPro" id="IPR050148">
    <property type="entry name" value="Terpene_synthase-like"/>
</dbReference>
<dbReference type="InterPro" id="IPR008930">
    <property type="entry name" value="Terpenoid_cyclase/PrenylTrfase"/>
</dbReference>
<keyword evidence="7" id="KW-1185">Reference proteome</keyword>
<feature type="domain" description="Terpene synthase N-terminal" evidence="4">
    <location>
        <begin position="67"/>
        <end position="243"/>
    </location>
</feature>
<accession>A0A9J5YMI9</accession>
<dbReference type="Gene3D" id="1.10.600.10">
    <property type="entry name" value="Farnesyl Diphosphate Synthase"/>
    <property type="match status" value="1"/>
</dbReference>
<dbReference type="OrthoDB" id="1877784at2759"/>